<dbReference type="EMBL" id="JARXYA010000015">
    <property type="protein sequence ID" value="MDH6504819.1"/>
    <property type="molecule type" value="Genomic_DNA"/>
</dbReference>
<dbReference type="AlphaFoldDB" id="A0AA43S5R0"/>
<reference evidence="1" key="1">
    <citation type="submission" date="2023-04" db="EMBL/GenBank/DDBJ databases">
        <title>Genome Encyclopedia of Bacteria and Archaea VI: Functional Genomics of Type Strains.</title>
        <authorList>
            <person name="Whitman W."/>
        </authorList>
    </citation>
    <scope>NUCLEOTIDE SEQUENCE</scope>
    <source>
        <strain evidence="1">Enz.4-51</strain>
    </source>
</reference>
<name>A0AA43S5R0_9BURK</name>
<dbReference type="Proteomes" id="UP001161160">
    <property type="component" value="Unassembled WGS sequence"/>
</dbReference>
<keyword evidence="2" id="KW-1185">Reference proteome</keyword>
<protein>
    <submittedName>
        <fullName evidence="1">Uncharacterized protein</fullName>
    </submittedName>
</protein>
<gene>
    <name evidence="1" type="ORF">M2127_002148</name>
</gene>
<proteinExistence type="predicted"/>
<organism evidence="1 2">
    <name type="scientific">Polynucleobacter sphagniphilus</name>
    <dbReference type="NCBI Taxonomy" id="1743169"/>
    <lineage>
        <taxon>Bacteria</taxon>
        <taxon>Pseudomonadati</taxon>
        <taxon>Pseudomonadota</taxon>
        <taxon>Betaproteobacteria</taxon>
        <taxon>Burkholderiales</taxon>
        <taxon>Burkholderiaceae</taxon>
        <taxon>Polynucleobacter</taxon>
    </lineage>
</organism>
<accession>A0AA43S5R0</accession>
<dbReference type="RefSeq" id="WP_280757054.1">
    <property type="nucleotide sequence ID" value="NZ_JARXXW010000007.1"/>
</dbReference>
<evidence type="ECO:0000313" key="1">
    <source>
        <dbReference type="EMBL" id="MDH6504819.1"/>
    </source>
</evidence>
<comment type="caution">
    <text evidence="1">The sequence shown here is derived from an EMBL/GenBank/DDBJ whole genome shotgun (WGS) entry which is preliminary data.</text>
</comment>
<sequence>MNSPIPITETPKWLQEINASNINSIQFDIKQILKDSLFYPSAGYDGNPIKYFAGSVHSFIYIDYSVERDWLLKNFKYKIIARRAVTEKELAPNGWDRSFDKSLGNPEKFIEIIAKPYCEWIIFQIGELKLSLLYMCADGVATYQALYVKNAIAPKVLAFIQPGTIHGNWTDFTNPQSILAKIVNSNPGGLPEYLINGGFYQRKGDRLLHKQPCWPNYEQLVATLMKTPLFDNLYARLFRGKIVLWKESSDVGDAADLLKAPSEVHEKYLINNRKHLKVKQWHNLYSLMTNGEKLSFIPNPLIFEHCVGAKGISKEDTFGWHLNWAKRHKKLDIVQNYLEKLSENDWEH</sequence>
<evidence type="ECO:0000313" key="2">
    <source>
        <dbReference type="Proteomes" id="UP001161160"/>
    </source>
</evidence>